<protein>
    <submittedName>
        <fullName evidence="1">Uncharacterized protein</fullName>
    </submittedName>
</protein>
<dbReference type="OrthoDB" id="2927702at2759"/>
<sequence length="209" mass="22561">MSTFFGNESKRRINLGGASSSTSAAAILKTVQASREARAALRQRTESAVRIQAWWRGVQAARAARAEMRRVFEGDVLGLRGLRCLVLIGRDEDVLGRWAGAVAGLGSDQIFAPVVGEHGQSWLVLIRQATLLLLQSVAQSPQSPNALSYLQVLTILLSAEASMKSLGAQGPSFTAALTDYLIRHQYYTLLGQAIQRIVSAFSSSAPIMF</sequence>
<gene>
    <name evidence="1" type="ORF">CVT26_006358</name>
</gene>
<keyword evidence="2" id="KW-1185">Reference proteome</keyword>
<comment type="caution">
    <text evidence="1">The sequence shown here is derived from an EMBL/GenBank/DDBJ whole genome shotgun (WGS) entry which is preliminary data.</text>
</comment>
<dbReference type="Proteomes" id="UP000284706">
    <property type="component" value="Unassembled WGS sequence"/>
</dbReference>
<evidence type="ECO:0000313" key="2">
    <source>
        <dbReference type="Proteomes" id="UP000284706"/>
    </source>
</evidence>
<dbReference type="AlphaFoldDB" id="A0A409W638"/>
<dbReference type="EMBL" id="NHYE01005371">
    <property type="protein sequence ID" value="PPQ73989.1"/>
    <property type="molecule type" value="Genomic_DNA"/>
</dbReference>
<reference evidence="1 2" key="1">
    <citation type="journal article" date="2018" name="Evol. Lett.">
        <title>Horizontal gene cluster transfer increased hallucinogenic mushroom diversity.</title>
        <authorList>
            <person name="Reynolds H.T."/>
            <person name="Vijayakumar V."/>
            <person name="Gluck-Thaler E."/>
            <person name="Korotkin H.B."/>
            <person name="Matheny P.B."/>
            <person name="Slot J.C."/>
        </authorList>
    </citation>
    <scope>NUCLEOTIDE SEQUENCE [LARGE SCALE GENOMIC DNA]</scope>
    <source>
        <strain evidence="1 2">SRW20</strain>
    </source>
</reference>
<proteinExistence type="predicted"/>
<dbReference type="PROSITE" id="PS50096">
    <property type="entry name" value="IQ"/>
    <property type="match status" value="1"/>
</dbReference>
<dbReference type="InParanoid" id="A0A409W638"/>
<accession>A0A409W638</accession>
<organism evidence="1 2">
    <name type="scientific">Gymnopilus dilepis</name>
    <dbReference type="NCBI Taxonomy" id="231916"/>
    <lineage>
        <taxon>Eukaryota</taxon>
        <taxon>Fungi</taxon>
        <taxon>Dikarya</taxon>
        <taxon>Basidiomycota</taxon>
        <taxon>Agaricomycotina</taxon>
        <taxon>Agaricomycetes</taxon>
        <taxon>Agaricomycetidae</taxon>
        <taxon>Agaricales</taxon>
        <taxon>Agaricineae</taxon>
        <taxon>Hymenogastraceae</taxon>
        <taxon>Gymnopilus</taxon>
    </lineage>
</organism>
<name>A0A409W638_9AGAR</name>
<evidence type="ECO:0000313" key="1">
    <source>
        <dbReference type="EMBL" id="PPQ73989.1"/>
    </source>
</evidence>
<dbReference type="STRING" id="231916.A0A409W638"/>